<evidence type="ECO:0000313" key="6">
    <source>
        <dbReference type="EMBL" id="EPQ66731.1"/>
    </source>
</evidence>
<keyword evidence="1 2" id="KW-0147">Chitin-binding</keyword>
<dbReference type="InterPro" id="IPR001002">
    <property type="entry name" value="Chitin-bd_1"/>
</dbReference>
<proteinExistence type="predicted"/>
<evidence type="ECO:0000256" key="1">
    <source>
        <dbReference type="ARBA" id="ARBA00022669"/>
    </source>
</evidence>
<evidence type="ECO:0000256" key="3">
    <source>
        <dbReference type="SAM" id="MobiDB-lite"/>
    </source>
</evidence>
<comment type="caution">
    <text evidence="2">Lacks conserved residue(s) required for the propagation of feature annotation.</text>
</comment>
<dbReference type="EMBL" id="KE374989">
    <property type="protein sequence ID" value="EPQ66731.1"/>
    <property type="molecule type" value="Genomic_DNA"/>
</dbReference>
<organism evidence="6 7">
    <name type="scientific">Blumeria graminis f. sp. tritici 96224</name>
    <dbReference type="NCBI Taxonomy" id="1268274"/>
    <lineage>
        <taxon>Eukaryota</taxon>
        <taxon>Fungi</taxon>
        <taxon>Dikarya</taxon>
        <taxon>Ascomycota</taxon>
        <taxon>Pezizomycotina</taxon>
        <taxon>Leotiomycetes</taxon>
        <taxon>Erysiphales</taxon>
        <taxon>Erysiphaceae</taxon>
        <taxon>Blumeria</taxon>
    </lineage>
</organism>
<feature type="compositionally biased region" description="Polar residues" evidence="3">
    <location>
        <begin position="215"/>
        <end position="227"/>
    </location>
</feature>
<dbReference type="Proteomes" id="UP000053110">
    <property type="component" value="Unassembled WGS sequence"/>
</dbReference>
<feature type="signal peptide" evidence="4">
    <location>
        <begin position="1"/>
        <end position="18"/>
    </location>
</feature>
<feature type="region of interest" description="Disordered" evidence="3">
    <location>
        <begin position="204"/>
        <end position="245"/>
    </location>
</feature>
<dbReference type="InterPro" id="IPR036861">
    <property type="entry name" value="Endochitinase-like_sf"/>
</dbReference>
<feature type="disulfide bond" evidence="2">
    <location>
        <begin position="313"/>
        <end position="327"/>
    </location>
</feature>
<evidence type="ECO:0000256" key="4">
    <source>
        <dbReference type="SAM" id="SignalP"/>
    </source>
</evidence>
<name>A0A656KNY0_BLUGR</name>
<feature type="chain" id="PRO_5024865718" description="Chitin-binding type-1 domain-containing protein" evidence="4">
    <location>
        <begin position="19"/>
        <end position="357"/>
    </location>
</feature>
<evidence type="ECO:0000313" key="7">
    <source>
        <dbReference type="Proteomes" id="UP000053110"/>
    </source>
</evidence>
<reference evidence="7" key="1">
    <citation type="journal article" date="2013" name="Nat. Genet.">
        <title>The wheat powdery mildew genome shows the unique evolution of an obligate biotroph.</title>
        <authorList>
            <person name="Wicker T."/>
            <person name="Oberhaensli S."/>
            <person name="Parlange F."/>
            <person name="Buchmann J.P."/>
            <person name="Shatalina M."/>
            <person name="Roffler S."/>
            <person name="Ben-David R."/>
            <person name="Dolezel J."/>
            <person name="Simkova H."/>
            <person name="Schulze-Lefert P."/>
            <person name="Spanu P.D."/>
            <person name="Bruggmann R."/>
            <person name="Amselem J."/>
            <person name="Quesneville H."/>
            <person name="Ver Loren van Themaat E."/>
            <person name="Paape T."/>
            <person name="Shimizu K.K."/>
            <person name="Keller B."/>
        </authorList>
    </citation>
    <scope>NUCLEOTIDE SEQUENCE [LARGE SCALE GENOMIC DNA]</scope>
    <source>
        <strain evidence="7">96224</strain>
    </source>
</reference>
<evidence type="ECO:0000256" key="2">
    <source>
        <dbReference type="PROSITE-ProRule" id="PRU00261"/>
    </source>
</evidence>
<keyword evidence="4" id="KW-0732">Signal</keyword>
<dbReference type="GO" id="GO:0008061">
    <property type="term" value="F:chitin binding"/>
    <property type="evidence" value="ECO:0007669"/>
    <property type="project" value="UniProtKB-UniRule"/>
</dbReference>
<keyword evidence="2" id="KW-1015">Disulfide bond</keyword>
<dbReference type="SUPFAM" id="SSF57016">
    <property type="entry name" value="Plant lectins/antimicrobial peptides"/>
    <property type="match status" value="1"/>
</dbReference>
<feature type="domain" description="Chitin-binding type-1" evidence="5">
    <location>
        <begin position="296"/>
        <end position="340"/>
    </location>
</feature>
<accession>A0A656KNY0</accession>
<gene>
    <name evidence="6" type="ORF">BGT96224_1299</name>
</gene>
<dbReference type="CDD" id="cd11618">
    <property type="entry name" value="ChtBD1_1"/>
    <property type="match status" value="1"/>
</dbReference>
<dbReference type="Gene3D" id="2.70.50.70">
    <property type="match status" value="1"/>
</dbReference>
<dbReference type="PANTHER" id="PTHR36182">
    <property type="entry name" value="PROTEIN, PUTATIVE (AFU_ORTHOLOGUE AFUA_6G10930)-RELATED"/>
    <property type="match status" value="1"/>
</dbReference>
<dbReference type="AlphaFoldDB" id="A0A656KNY0"/>
<feature type="disulfide bond" evidence="2">
    <location>
        <begin position="299"/>
        <end position="314"/>
    </location>
</feature>
<protein>
    <recommendedName>
        <fullName evidence="5">Chitin-binding type-1 domain-containing protein</fullName>
    </recommendedName>
</protein>
<evidence type="ECO:0000259" key="5">
    <source>
        <dbReference type="PROSITE" id="PS50941"/>
    </source>
</evidence>
<dbReference type="PANTHER" id="PTHR36182:SF1">
    <property type="entry name" value="PROTEIN, PUTATIVE (AFU_ORTHOLOGUE AFUA_6G10930)-RELATED"/>
    <property type="match status" value="1"/>
</dbReference>
<sequence>MFPLLPLSILTLATATHAHMEMSWPAPFRSKFNPHASPGKVDYSMTAPLKAGGADFPCKGYHSDMQDAAGVGAPVVTWKAGSPYNFTVVGGAPHNGGSCQAALSYDKGATFKVIHSYIGDCPLMNTGNFNFAVPSDANPGPAIFAWSWLNQVGNREYYMNCASVNIAGAAGGAGTPPPKVSFASRPNLFVANLGNGCTTVEGKDTVFPNPGPDVTSKSSKVDNSGSIVGNCEPAKSNPRARSESDPRLFVASGEQISVIPVATAGTRVPMPTAAPAQPAPPTTTGMAPGSMKISADGECGGPQTCLGSTYGNCCSQFGFCGDSDTHCGYGCMEGYGTCGSNGTALKLRLRGPHFRYL</sequence>
<dbReference type="PROSITE" id="PS50941">
    <property type="entry name" value="CHIT_BIND_I_2"/>
    <property type="match status" value="1"/>
</dbReference>
<dbReference type="Gene3D" id="3.30.60.10">
    <property type="entry name" value="Endochitinase-like"/>
    <property type="match status" value="1"/>
</dbReference>
<dbReference type="OrthoDB" id="2342176at2759"/>